<gene>
    <name evidence="2" type="ORF">V6N11_057503</name>
</gene>
<keyword evidence="3" id="KW-1185">Reference proteome</keyword>
<name>A0ABR2NGT7_9ROSI</name>
<sequence>MHANRIRTGVLDSPRHGAWVDEDHILQNSMYKVFSTLTQHNKQSALAFILENETEDSTSWLHGCIPQERRCMGYVGSRHALDKRGGGRNNLGVEEGGAIWNSQDRS</sequence>
<protein>
    <submittedName>
        <fullName evidence="2">Uncharacterized protein</fullName>
    </submittedName>
</protein>
<feature type="region of interest" description="Disordered" evidence="1">
    <location>
        <begin position="84"/>
        <end position="106"/>
    </location>
</feature>
<evidence type="ECO:0000256" key="1">
    <source>
        <dbReference type="SAM" id="MobiDB-lite"/>
    </source>
</evidence>
<accession>A0ABR2NGT7</accession>
<reference evidence="2 3" key="1">
    <citation type="journal article" date="2024" name="G3 (Bethesda)">
        <title>Genome assembly of Hibiscus sabdariffa L. provides insights into metabolisms of medicinal natural products.</title>
        <authorList>
            <person name="Kim T."/>
        </authorList>
    </citation>
    <scope>NUCLEOTIDE SEQUENCE [LARGE SCALE GENOMIC DNA]</scope>
    <source>
        <strain evidence="2">TK-2024</strain>
        <tissue evidence="2">Old leaves</tissue>
    </source>
</reference>
<organism evidence="2 3">
    <name type="scientific">Hibiscus sabdariffa</name>
    <name type="common">roselle</name>
    <dbReference type="NCBI Taxonomy" id="183260"/>
    <lineage>
        <taxon>Eukaryota</taxon>
        <taxon>Viridiplantae</taxon>
        <taxon>Streptophyta</taxon>
        <taxon>Embryophyta</taxon>
        <taxon>Tracheophyta</taxon>
        <taxon>Spermatophyta</taxon>
        <taxon>Magnoliopsida</taxon>
        <taxon>eudicotyledons</taxon>
        <taxon>Gunneridae</taxon>
        <taxon>Pentapetalae</taxon>
        <taxon>rosids</taxon>
        <taxon>malvids</taxon>
        <taxon>Malvales</taxon>
        <taxon>Malvaceae</taxon>
        <taxon>Malvoideae</taxon>
        <taxon>Hibiscus</taxon>
    </lineage>
</organism>
<comment type="caution">
    <text evidence="2">The sequence shown here is derived from an EMBL/GenBank/DDBJ whole genome shotgun (WGS) entry which is preliminary data.</text>
</comment>
<dbReference type="EMBL" id="JBBPBN010000146">
    <property type="protein sequence ID" value="KAK8975409.1"/>
    <property type="molecule type" value="Genomic_DNA"/>
</dbReference>
<evidence type="ECO:0000313" key="3">
    <source>
        <dbReference type="Proteomes" id="UP001396334"/>
    </source>
</evidence>
<dbReference type="Proteomes" id="UP001396334">
    <property type="component" value="Unassembled WGS sequence"/>
</dbReference>
<evidence type="ECO:0000313" key="2">
    <source>
        <dbReference type="EMBL" id="KAK8975409.1"/>
    </source>
</evidence>
<proteinExistence type="predicted"/>